<evidence type="ECO:0000259" key="4">
    <source>
        <dbReference type="Pfam" id="PF13088"/>
    </source>
</evidence>
<evidence type="ECO:0000313" key="6">
    <source>
        <dbReference type="Proteomes" id="UP000192276"/>
    </source>
</evidence>
<comment type="caution">
    <text evidence="5">The sequence shown here is derived from an EMBL/GenBank/DDBJ whole genome shotgun (WGS) entry which is preliminary data.</text>
</comment>
<dbReference type="InterPro" id="IPR026856">
    <property type="entry name" value="Sialidase_fam"/>
</dbReference>
<dbReference type="Proteomes" id="UP000192276">
    <property type="component" value="Unassembled WGS sequence"/>
</dbReference>
<feature type="domain" description="Sialidase" evidence="4">
    <location>
        <begin position="82"/>
        <end position="365"/>
    </location>
</feature>
<proteinExistence type="inferred from homology"/>
<comment type="similarity">
    <text evidence="2">Belongs to the glycosyl hydrolase 33 family.</text>
</comment>
<dbReference type="EMBL" id="LWBP01000024">
    <property type="protein sequence ID" value="OQP67552.1"/>
    <property type="molecule type" value="Genomic_DNA"/>
</dbReference>
<accession>A0A1V9GAG5</accession>
<dbReference type="Gene3D" id="2.120.10.10">
    <property type="match status" value="1"/>
</dbReference>
<keyword evidence="6" id="KW-1185">Reference proteome</keyword>
<dbReference type="InterPro" id="IPR036278">
    <property type="entry name" value="Sialidase_sf"/>
</dbReference>
<dbReference type="InterPro" id="IPR011040">
    <property type="entry name" value="Sialidase"/>
</dbReference>
<name>A0A1V9GAG5_9BACT</name>
<comment type="catalytic activity">
    <reaction evidence="1">
        <text>Hydrolysis of alpha-(2-&gt;3)-, alpha-(2-&gt;6)-, alpha-(2-&gt;8)- glycosidic linkages of terminal sialic acid residues in oligosaccharides, glycoproteins, glycolipids, colominic acid and synthetic substrates.</text>
        <dbReference type="EC" id="3.2.1.18"/>
    </reaction>
</comment>
<dbReference type="AlphaFoldDB" id="A0A1V9GAG5"/>
<organism evidence="5 6">
    <name type="scientific">Niastella populi</name>
    <dbReference type="NCBI Taxonomy" id="550983"/>
    <lineage>
        <taxon>Bacteria</taxon>
        <taxon>Pseudomonadati</taxon>
        <taxon>Bacteroidota</taxon>
        <taxon>Chitinophagia</taxon>
        <taxon>Chitinophagales</taxon>
        <taxon>Chitinophagaceae</taxon>
        <taxon>Niastella</taxon>
    </lineage>
</organism>
<dbReference type="PANTHER" id="PTHR10628:SF30">
    <property type="entry name" value="EXO-ALPHA-SIALIDASE"/>
    <property type="match status" value="1"/>
</dbReference>
<dbReference type="OrthoDB" id="7294637at2"/>
<dbReference type="CDD" id="cd15482">
    <property type="entry name" value="Sialidase_non-viral"/>
    <property type="match status" value="1"/>
</dbReference>
<reference evidence="6" key="1">
    <citation type="submission" date="2016-04" db="EMBL/GenBank/DDBJ databases">
        <authorList>
            <person name="Chen L."/>
            <person name="Zhuang W."/>
            <person name="Wang G."/>
        </authorList>
    </citation>
    <scope>NUCLEOTIDE SEQUENCE [LARGE SCALE GENOMIC DNA]</scope>
    <source>
        <strain evidence="6">208</strain>
    </source>
</reference>
<evidence type="ECO:0000256" key="3">
    <source>
        <dbReference type="ARBA" id="ARBA00012733"/>
    </source>
</evidence>
<dbReference type="GO" id="GO:0009313">
    <property type="term" value="P:oligosaccharide catabolic process"/>
    <property type="evidence" value="ECO:0007669"/>
    <property type="project" value="TreeGrafter"/>
</dbReference>
<evidence type="ECO:0000313" key="5">
    <source>
        <dbReference type="EMBL" id="OQP67552.1"/>
    </source>
</evidence>
<keyword evidence="5" id="KW-0378">Hydrolase</keyword>
<dbReference type="GO" id="GO:0016020">
    <property type="term" value="C:membrane"/>
    <property type="evidence" value="ECO:0007669"/>
    <property type="project" value="TreeGrafter"/>
</dbReference>
<protein>
    <recommendedName>
        <fullName evidence="3">exo-alpha-sialidase</fullName>
        <ecNumber evidence="3">3.2.1.18</ecNumber>
    </recommendedName>
</protein>
<dbReference type="PANTHER" id="PTHR10628">
    <property type="entry name" value="SIALIDASE"/>
    <property type="match status" value="1"/>
</dbReference>
<evidence type="ECO:0000256" key="1">
    <source>
        <dbReference type="ARBA" id="ARBA00000427"/>
    </source>
</evidence>
<dbReference type="Pfam" id="PF13088">
    <property type="entry name" value="BNR_2"/>
    <property type="match status" value="1"/>
</dbReference>
<dbReference type="EC" id="3.2.1.18" evidence="3"/>
<evidence type="ECO:0000256" key="2">
    <source>
        <dbReference type="ARBA" id="ARBA00009348"/>
    </source>
</evidence>
<dbReference type="GO" id="GO:0006689">
    <property type="term" value="P:ganglioside catabolic process"/>
    <property type="evidence" value="ECO:0007669"/>
    <property type="project" value="TreeGrafter"/>
</dbReference>
<gene>
    <name evidence="5" type="ORF">A4R26_12100</name>
</gene>
<dbReference type="GO" id="GO:0005737">
    <property type="term" value="C:cytoplasm"/>
    <property type="evidence" value="ECO:0007669"/>
    <property type="project" value="TreeGrafter"/>
</dbReference>
<dbReference type="GO" id="GO:0004308">
    <property type="term" value="F:exo-alpha-sialidase activity"/>
    <property type="evidence" value="ECO:0007669"/>
    <property type="project" value="UniProtKB-EC"/>
</dbReference>
<dbReference type="PROSITE" id="PS51257">
    <property type="entry name" value="PROKAR_LIPOPROTEIN"/>
    <property type="match status" value="1"/>
</dbReference>
<dbReference type="RefSeq" id="WP_081161538.1">
    <property type="nucleotide sequence ID" value="NZ_LWBP01000024.1"/>
</dbReference>
<sequence>MKSNELTCHNRFFPAWPLLLLMLSFSCHKKQQRTEAIEPESDRTPATEATAIHTSMRLFDGGNESIYHSFRIPSIIKTKNNTLIAFAEGRRWNPGDYGDINVVFKRSFDNGASWTALGEVAASGNGTWGNPTAVYDASQGTNGRVWLFMCWNDGAIDEWSDFDSWGDRKVYASYSDDHGATWSSPWDLTSTLVPPTYKWDAVGPGIGIRTTYNHPGRLIISALGRNIYSDDHGVTWKYQLIPGTTDESTIVELMDGRLLRNDRPNSSTWATAKKRRKSFGTIESGFGAFAPDNALTDPKCEGSMMRYNTDAPARIMFLNPNDIDQRCNMTVRISYDEGLTWARSRAIFNWNTCDYANITVAKGGYSCMVKTADYCVGALIEINENVHSSSTSNKSIEFHKFNLPWILNGNTEP</sequence>
<dbReference type="SUPFAM" id="SSF50939">
    <property type="entry name" value="Sialidases"/>
    <property type="match status" value="1"/>
</dbReference>
<dbReference type="STRING" id="550983.A4R26_12100"/>